<keyword evidence="2" id="KW-1185">Reference proteome</keyword>
<name>A0ACD3AJX9_9AGAR</name>
<proteinExistence type="predicted"/>
<dbReference type="EMBL" id="ML208427">
    <property type="protein sequence ID" value="TFK65750.1"/>
    <property type="molecule type" value="Genomic_DNA"/>
</dbReference>
<dbReference type="Proteomes" id="UP000308600">
    <property type="component" value="Unassembled WGS sequence"/>
</dbReference>
<reference evidence="1 2" key="1">
    <citation type="journal article" date="2019" name="Nat. Ecol. Evol.">
        <title>Megaphylogeny resolves global patterns of mushroom evolution.</title>
        <authorList>
            <person name="Varga T."/>
            <person name="Krizsan K."/>
            <person name="Foldi C."/>
            <person name="Dima B."/>
            <person name="Sanchez-Garcia M."/>
            <person name="Sanchez-Ramirez S."/>
            <person name="Szollosi G.J."/>
            <person name="Szarkandi J.G."/>
            <person name="Papp V."/>
            <person name="Albert L."/>
            <person name="Andreopoulos W."/>
            <person name="Angelini C."/>
            <person name="Antonin V."/>
            <person name="Barry K.W."/>
            <person name="Bougher N.L."/>
            <person name="Buchanan P."/>
            <person name="Buyck B."/>
            <person name="Bense V."/>
            <person name="Catcheside P."/>
            <person name="Chovatia M."/>
            <person name="Cooper J."/>
            <person name="Damon W."/>
            <person name="Desjardin D."/>
            <person name="Finy P."/>
            <person name="Geml J."/>
            <person name="Haridas S."/>
            <person name="Hughes K."/>
            <person name="Justo A."/>
            <person name="Karasinski D."/>
            <person name="Kautmanova I."/>
            <person name="Kiss B."/>
            <person name="Kocsube S."/>
            <person name="Kotiranta H."/>
            <person name="LaButti K.M."/>
            <person name="Lechner B.E."/>
            <person name="Liimatainen K."/>
            <person name="Lipzen A."/>
            <person name="Lukacs Z."/>
            <person name="Mihaltcheva S."/>
            <person name="Morgado L.N."/>
            <person name="Niskanen T."/>
            <person name="Noordeloos M.E."/>
            <person name="Ohm R.A."/>
            <person name="Ortiz-Santana B."/>
            <person name="Ovrebo C."/>
            <person name="Racz N."/>
            <person name="Riley R."/>
            <person name="Savchenko A."/>
            <person name="Shiryaev A."/>
            <person name="Soop K."/>
            <person name="Spirin V."/>
            <person name="Szebenyi C."/>
            <person name="Tomsovsky M."/>
            <person name="Tulloss R.E."/>
            <person name="Uehling J."/>
            <person name="Grigoriev I.V."/>
            <person name="Vagvolgyi C."/>
            <person name="Papp T."/>
            <person name="Martin F.M."/>
            <person name="Miettinen O."/>
            <person name="Hibbett D.S."/>
            <person name="Nagy L.G."/>
        </authorList>
    </citation>
    <scope>NUCLEOTIDE SEQUENCE [LARGE SCALE GENOMIC DNA]</scope>
    <source>
        <strain evidence="1 2">NL-1719</strain>
    </source>
</reference>
<protein>
    <submittedName>
        <fullName evidence="1">Uncharacterized protein</fullName>
    </submittedName>
</protein>
<evidence type="ECO:0000313" key="2">
    <source>
        <dbReference type="Proteomes" id="UP000308600"/>
    </source>
</evidence>
<gene>
    <name evidence="1" type="ORF">BDN72DRAFT_900445</name>
</gene>
<evidence type="ECO:0000313" key="1">
    <source>
        <dbReference type="EMBL" id="TFK65750.1"/>
    </source>
</evidence>
<organism evidence="1 2">
    <name type="scientific">Pluteus cervinus</name>
    <dbReference type="NCBI Taxonomy" id="181527"/>
    <lineage>
        <taxon>Eukaryota</taxon>
        <taxon>Fungi</taxon>
        <taxon>Dikarya</taxon>
        <taxon>Basidiomycota</taxon>
        <taxon>Agaricomycotina</taxon>
        <taxon>Agaricomycetes</taxon>
        <taxon>Agaricomycetidae</taxon>
        <taxon>Agaricales</taxon>
        <taxon>Pluteineae</taxon>
        <taxon>Pluteaceae</taxon>
        <taxon>Pluteus</taxon>
    </lineage>
</organism>
<sequence length="196" mass="22767">MSDPIFPPELEQQIFAYAIQNQIEDMLNLFLVAKRVRDWLLPVAFETVVLDPHRQIPRPFDNLSLYERYGLYTHHILLNKPTTTTATPSRPFQRLHPVLIECLGHCPNVINLALWWPLPRIRLMSLTIFSNLTHLSMITQDLHAYIRGFALLSSFNDYDLVRSQSTDRPSKLHVPVLFPNVIHLSTPRTEWHPSIG</sequence>
<accession>A0ACD3AJX9</accession>